<dbReference type="InterPro" id="IPR024760">
    <property type="entry name" value="HTH_dom_conjug_TS-like"/>
</dbReference>
<comment type="caution">
    <text evidence="2">The sequence shown here is derived from an EMBL/GenBank/DDBJ whole genome shotgun (WGS) entry which is preliminary data.</text>
</comment>
<keyword evidence="3" id="KW-1185">Reference proteome</keyword>
<feature type="domain" description="Helix-turn-helix conjugative transposon-like" evidence="1">
    <location>
        <begin position="12"/>
        <end position="62"/>
    </location>
</feature>
<evidence type="ECO:0000313" key="2">
    <source>
        <dbReference type="EMBL" id="NYB75929.1"/>
    </source>
</evidence>
<gene>
    <name evidence="2" type="ORF">HZF24_17405</name>
</gene>
<name>A0A974BM48_SEDHY</name>
<protein>
    <submittedName>
        <fullName evidence="2">Helix-turn-helix domain-containing protein</fullName>
    </submittedName>
</protein>
<evidence type="ECO:0000313" key="3">
    <source>
        <dbReference type="Proteomes" id="UP000611629"/>
    </source>
</evidence>
<accession>A0A974BM48</accession>
<evidence type="ECO:0000259" key="1">
    <source>
        <dbReference type="Pfam" id="PF12645"/>
    </source>
</evidence>
<proteinExistence type="predicted"/>
<dbReference type="RefSeq" id="WP_179239648.1">
    <property type="nucleotide sequence ID" value="NZ_JACBNQ010000033.1"/>
</dbReference>
<dbReference type="EMBL" id="JACBNQ010000033">
    <property type="protein sequence ID" value="NYB75929.1"/>
    <property type="molecule type" value="Genomic_DNA"/>
</dbReference>
<dbReference type="Proteomes" id="UP000611629">
    <property type="component" value="Unassembled WGS sequence"/>
</dbReference>
<organism evidence="2 3">
    <name type="scientific">Sedimentibacter hydroxybenzoicus DSM 7310</name>
    <dbReference type="NCBI Taxonomy" id="1123245"/>
    <lineage>
        <taxon>Bacteria</taxon>
        <taxon>Bacillati</taxon>
        <taxon>Bacillota</taxon>
        <taxon>Tissierellia</taxon>
        <taxon>Sedimentibacter</taxon>
    </lineage>
</organism>
<reference evidence="2" key="1">
    <citation type="submission" date="2020-07" db="EMBL/GenBank/DDBJ databases">
        <title>Genomic analysis of a strain of Sedimentibacter Hydroxybenzoicus DSM7310.</title>
        <authorList>
            <person name="Ma S."/>
        </authorList>
    </citation>
    <scope>NUCLEOTIDE SEQUENCE</scope>
    <source>
        <strain evidence="2">DSM 7310</strain>
    </source>
</reference>
<dbReference type="AlphaFoldDB" id="A0A974BM48"/>
<dbReference type="Pfam" id="PF12645">
    <property type="entry name" value="HTH_16"/>
    <property type="match status" value="1"/>
</dbReference>
<sequence>MSKSKYPLLSYEQIEKVIEGDTEAMNALVRLYMPYIYVLSKGNKDIEDMVKAKLMKAAMQFRLDYEK</sequence>